<dbReference type="InterPro" id="IPR054722">
    <property type="entry name" value="PolX-like_BBD"/>
</dbReference>
<dbReference type="Pfam" id="PF22936">
    <property type="entry name" value="Pol_BBD"/>
    <property type="match status" value="1"/>
</dbReference>
<dbReference type="AlphaFoldDB" id="A0A2I0WI61"/>
<feature type="domain" description="Retrovirus-related Pol polyprotein from transposon TNT 1-94-like beta-barrel" evidence="1">
    <location>
        <begin position="168"/>
        <end position="245"/>
    </location>
</feature>
<organism evidence="2 3">
    <name type="scientific">Dendrobium catenatum</name>
    <dbReference type="NCBI Taxonomy" id="906689"/>
    <lineage>
        <taxon>Eukaryota</taxon>
        <taxon>Viridiplantae</taxon>
        <taxon>Streptophyta</taxon>
        <taxon>Embryophyta</taxon>
        <taxon>Tracheophyta</taxon>
        <taxon>Spermatophyta</taxon>
        <taxon>Magnoliopsida</taxon>
        <taxon>Liliopsida</taxon>
        <taxon>Asparagales</taxon>
        <taxon>Orchidaceae</taxon>
        <taxon>Epidendroideae</taxon>
        <taxon>Malaxideae</taxon>
        <taxon>Dendrobiinae</taxon>
        <taxon>Dendrobium</taxon>
    </lineage>
</organism>
<protein>
    <submittedName>
        <fullName evidence="2">Retrovirus-related Pol polyprotein from transposon TNT 1-94</fullName>
    </submittedName>
</protein>
<dbReference type="PANTHER" id="PTHR47481">
    <property type="match status" value="1"/>
</dbReference>
<reference evidence="2 3" key="2">
    <citation type="journal article" date="2017" name="Nature">
        <title>The Apostasia genome and the evolution of orchids.</title>
        <authorList>
            <person name="Zhang G.Q."/>
            <person name="Liu K.W."/>
            <person name="Li Z."/>
            <person name="Lohaus R."/>
            <person name="Hsiao Y.Y."/>
            <person name="Niu S.C."/>
            <person name="Wang J.Y."/>
            <person name="Lin Y.C."/>
            <person name="Xu Q."/>
            <person name="Chen L.J."/>
            <person name="Yoshida K."/>
            <person name="Fujiwara S."/>
            <person name="Wang Z.W."/>
            <person name="Zhang Y.Q."/>
            <person name="Mitsuda N."/>
            <person name="Wang M."/>
            <person name="Liu G.H."/>
            <person name="Pecoraro L."/>
            <person name="Huang H.X."/>
            <person name="Xiao X.J."/>
            <person name="Lin M."/>
            <person name="Wu X.Y."/>
            <person name="Wu W.L."/>
            <person name="Chen Y.Y."/>
            <person name="Chang S.B."/>
            <person name="Sakamoto S."/>
            <person name="Ohme-Takagi M."/>
            <person name="Yagi M."/>
            <person name="Zeng S.J."/>
            <person name="Shen C.Y."/>
            <person name="Yeh C.M."/>
            <person name="Luo Y.B."/>
            <person name="Tsai W.C."/>
            <person name="Van de Peer Y."/>
            <person name="Liu Z.J."/>
        </authorList>
    </citation>
    <scope>NUCLEOTIDE SEQUENCE [LARGE SCALE GENOMIC DNA]</scope>
    <source>
        <tissue evidence="2">The whole plant</tissue>
    </source>
</reference>
<evidence type="ECO:0000313" key="2">
    <source>
        <dbReference type="EMBL" id="PKU75332.1"/>
    </source>
</evidence>
<dbReference type="PANTHER" id="PTHR47481:SF22">
    <property type="entry name" value="RETROTRANSPOSON GAG DOMAIN-CONTAINING PROTEIN"/>
    <property type="match status" value="1"/>
</dbReference>
<sequence length="292" mass="32287">MNTQTMTQYLTEIKTIVDQITAAGSTIVDEDILMYTINGLPPTYQAFKTSIRTMLHPISLDDLYSLLLSEEIHTQKEALSNLSLTETATALYSYRGKGRRGRGRGTQFSPRTGSTNLPTCQICNKRGHTATECWHRMNPDYKPQPQETKQQTTQKAMVMTTEQNSPDWYLDSGASSHLTNSLENLNQPRAYMGTDAITIGDGRNIPIANAGSGIIPTPNSKLRLSQILHIPQISYNLLSISALTRDNNISISFDAHGFVIKDLQTHQVLLKGPSSKGLYPVSVSNKDALTAR</sequence>
<reference evidence="2 3" key="1">
    <citation type="journal article" date="2016" name="Sci. Rep.">
        <title>The Dendrobium catenatum Lindl. genome sequence provides insights into polysaccharide synthase, floral development and adaptive evolution.</title>
        <authorList>
            <person name="Zhang G.Q."/>
            <person name="Xu Q."/>
            <person name="Bian C."/>
            <person name="Tsai W.C."/>
            <person name="Yeh C.M."/>
            <person name="Liu K.W."/>
            <person name="Yoshida K."/>
            <person name="Zhang L.S."/>
            <person name="Chang S.B."/>
            <person name="Chen F."/>
            <person name="Shi Y."/>
            <person name="Su Y.Y."/>
            <person name="Zhang Y.Q."/>
            <person name="Chen L.J."/>
            <person name="Yin Y."/>
            <person name="Lin M."/>
            <person name="Huang H."/>
            <person name="Deng H."/>
            <person name="Wang Z.W."/>
            <person name="Zhu S.L."/>
            <person name="Zhao X."/>
            <person name="Deng C."/>
            <person name="Niu S.C."/>
            <person name="Huang J."/>
            <person name="Wang M."/>
            <person name="Liu G.H."/>
            <person name="Yang H.J."/>
            <person name="Xiao X.J."/>
            <person name="Hsiao Y.Y."/>
            <person name="Wu W.L."/>
            <person name="Chen Y.Y."/>
            <person name="Mitsuda N."/>
            <person name="Ohme-Takagi M."/>
            <person name="Luo Y.B."/>
            <person name="Van de Peer Y."/>
            <person name="Liu Z.J."/>
        </authorList>
    </citation>
    <scope>NUCLEOTIDE SEQUENCE [LARGE SCALE GENOMIC DNA]</scope>
    <source>
        <tissue evidence="2">The whole plant</tissue>
    </source>
</reference>
<gene>
    <name evidence="2" type="ORF">MA16_Dca016114</name>
</gene>
<keyword evidence="3" id="KW-1185">Reference proteome</keyword>
<dbReference type="Pfam" id="PF14223">
    <property type="entry name" value="Retrotran_gag_2"/>
    <property type="match status" value="1"/>
</dbReference>
<evidence type="ECO:0000259" key="1">
    <source>
        <dbReference type="Pfam" id="PF22936"/>
    </source>
</evidence>
<evidence type="ECO:0000313" key="3">
    <source>
        <dbReference type="Proteomes" id="UP000233837"/>
    </source>
</evidence>
<name>A0A2I0WI61_9ASPA</name>
<accession>A0A2I0WI61</accession>
<dbReference type="Proteomes" id="UP000233837">
    <property type="component" value="Unassembled WGS sequence"/>
</dbReference>
<proteinExistence type="predicted"/>
<dbReference type="EMBL" id="KZ502614">
    <property type="protein sequence ID" value="PKU75332.1"/>
    <property type="molecule type" value="Genomic_DNA"/>
</dbReference>